<dbReference type="PANTHER" id="PTHR46606:SF3">
    <property type="entry name" value="SHOOTIN-1"/>
    <property type="match status" value="1"/>
</dbReference>
<proteinExistence type="inferred from homology"/>
<keyword evidence="10" id="KW-0963">Cytoplasm</keyword>
<dbReference type="GO" id="GO:0005856">
    <property type="term" value="C:cytoskeleton"/>
    <property type="evidence" value="ECO:0007669"/>
    <property type="project" value="UniProtKB-SubCell"/>
</dbReference>
<dbReference type="GO" id="GO:2001224">
    <property type="term" value="P:positive regulation of neuron migration"/>
    <property type="evidence" value="ECO:0007669"/>
    <property type="project" value="TreeGrafter"/>
</dbReference>
<dbReference type="GO" id="GO:0005737">
    <property type="term" value="C:cytoplasm"/>
    <property type="evidence" value="ECO:0007669"/>
    <property type="project" value="TreeGrafter"/>
</dbReference>
<evidence type="ECO:0000256" key="13">
    <source>
        <dbReference type="ARBA" id="ARBA00023273"/>
    </source>
</evidence>
<feature type="coiled-coil region" evidence="14">
    <location>
        <begin position="36"/>
        <end position="84"/>
    </location>
</feature>
<dbReference type="GO" id="GO:0044295">
    <property type="term" value="C:axonal growth cone"/>
    <property type="evidence" value="ECO:0007669"/>
    <property type="project" value="TreeGrafter"/>
</dbReference>
<evidence type="ECO:0000256" key="3">
    <source>
        <dbReference type="ARBA" id="ARBA00004486"/>
    </source>
</evidence>
<protein>
    <recommendedName>
        <fullName evidence="8">Shootin-1</fullName>
    </recommendedName>
</protein>
<evidence type="ECO:0000256" key="1">
    <source>
        <dbReference type="ARBA" id="ARBA00004245"/>
    </source>
</evidence>
<evidence type="ECO:0000256" key="15">
    <source>
        <dbReference type="SAM" id="MobiDB-lite"/>
    </source>
</evidence>
<dbReference type="PANTHER" id="PTHR46606">
    <property type="entry name" value="SHOOTIN-1"/>
    <property type="match status" value="1"/>
</dbReference>
<evidence type="ECO:0000256" key="8">
    <source>
        <dbReference type="ARBA" id="ARBA00017666"/>
    </source>
</evidence>
<dbReference type="Proteomes" id="UP000694569">
    <property type="component" value="Unplaced"/>
</dbReference>
<dbReference type="GO" id="GO:0048812">
    <property type="term" value="P:neuron projection morphogenesis"/>
    <property type="evidence" value="ECO:0007669"/>
    <property type="project" value="TreeGrafter"/>
</dbReference>
<keyword evidence="17" id="KW-1185">Reference proteome</keyword>
<evidence type="ECO:0000256" key="14">
    <source>
        <dbReference type="SAM" id="Coils"/>
    </source>
</evidence>
<evidence type="ECO:0000256" key="5">
    <source>
        <dbReference type="ARBA" id="ARBA00004510"/>
    </source>
</evidence>
<keyword evidence="9" id="KW-0217">Developmental protein</keyword>
<feature type="region of interest" description="Disordered" evidence="15">
    <location>
        <begin position="334"/>
        <end position="369"/>
    </location>
</feature>
<keyword evidence="11 14" id="KW-0175">Coiled coil</keyword>
<feature type="region of interest" description="Disordered" evidence="15">
    <location>
        <begin position="242"/>
        <end position="269"/>
    </location>
</feature>
<dbReference type="Ensembl" id="ENSLLET00000034049.1">
    <property type="protein sequence ID" value="ENSLLEP00000032785.1"/>
    <property type="gene ID" value="ENSLLEG00000020782.1"/>
</dbReference>
<feature type="compositionally biased region" description="Pro residues" evidence="15">
    <location>
        <begin position="249"/>
        <end position="267"/>
    </location>
</feature>
<dbReference type="InterPro" id="IPR024849">
    <property type="entry name" value="Shootin-1"/>
</dbReference>
<dbReference type="GO" id="GO:0043204">
    <property type="term" value="C:perikaryon"/>
    <property type="evidence" value="ECO:0007669"/>
    <property type="project" value="UniProtKB-SubCell"/>
</dbReference>
<dbReference type="OrthoDB" id="6111338at2759"/>
<organism evidence="16 17">
    <name type="scientific">Leptobrachium leishanense</name>
    <name type="common">Leishan spiny toad</name>
    <dbReference type="NCBI Taxonomy" id="445787"/>
    <lineage>
        <taxon>Eukaryota</taxon>
        <taxon>Metazoa</taxon>
        <taxon>Chordata</taxon>
        <taxon>Craniata</taxon>
        <taxon>Vertebrata</taxon>
        <taxon>Euteleostomi</taxon>
        <taxon>Amphibia</taxon>
        <taxon>Batrachia</taxon>
        <taxon>Anura</taxon>
        <taxon>Pelobatoidea</taxon>
        <taxon>Megophryidae</taxon>
        <taxon>Leptobrachium</taxon>
    </lineage>
</organism>
<comment type="subcellular location">
    <subcellularLocation>
        <location evidence="4">Cell projection</location>
        <location evidence="4">Axon</location>
    </subcellularLocation>
    <subcellularLocation>
        <location evidence="3">Cell projection</location>
        <location evidence="3">Filopodium</location>
    </subcellularLocation>
    <subcellularLocation>
        <location evidence="6">Cell projection</location>
        <location evidence="6">Growth cone</location>
    </subcellularLocation>
    <subcellularLocation>
        <location evidence="5">Cell projection</location>
        <location evidence="5">Lamellipodium</location>
    </subcellularLocation>
    <subcellularLocation>
        <location evidence="1">Cytoplasm</location>
        <location evidence="1">Cytoskeleton</location>
    </subcellularLocation>
    <subcellularLocation>
        <location evidence="2">Perikaryon</location>
    </subcellularLocation>
</comment>
<sequence>MMCMAKLGPDAITEEINLDEDDSTPGADAEITACTSLQCQQRFKELQEQVLAAQREKQTASSELDDLRSRLLDFIEEINTTKKENVTLRKEVSDQRKLLQKYNRVSMLAVEEYEELQTNLEMEKDLREKAESLAQEMYIEQKKLKRQSQLLLQSSVPSEQLLKALEENAKLTQALEEERMRHQQKVKELEEKLDQDRLLMEIESLRRQLDLLEEDRKDLESKYLSSESTIRNLKHSVDALQKRVQQAENPPPPPPPPPPPLPPPPPSAIQSFISMIRKKPSISANASKKESAAQTASGNIVDIKKQAVDEMMARIKDGVRLRPVQNVNRLKTKGLTEAAAPPPAAAPQPEENTQEVKPEEKAPSSSAVQELRGIVNSLNSSGGARRPRVVGTLATETELERILRLRKVTTEQDASSRAGTLTTLESKSMPVLGSAAGSPLGQKPREAELTNNGSLLVKENREDLKAASHFRQRYTPELRSI</sequence>
<reference evidence="16" key="2">
    <citation type="submission" date="2025-09" db="UniProtKB">
        <authorList>
            <consortium name="Ensembl"/>
        </authorList>
    </citation>
    <scope>IDENTIFICATION</scope>
</reference>
<evidence type="ECO:0000256" key="2">
    <source>
        <dbReference type="ARBA" id="ARBA00004484"/>
    </source>
</evidence>
<evidence type="ECO:0000256" key="11">
    <source>
        <dbReference type="ARBA" id="ARBA00023054"/>
    </source>
</evidence>
<evidence type="ECO:0000256" key="4">
    <source>
        <dbReference type="ARBA" id="ARBA00004489"/>
    </source>
</evidence>
<evidence type="ECO:0000256" key="9">
    <source>
        <dbReference type="ARBA" id="ARBA00022473"/>
    </source>
</evidence>
<evidence type="ECO:0000313" key="17">
    <source>
        <dbReference type="Proteomes" id="UP000694569"/>
    </source>
</evidence>
<evidence type="ECO:0000256" key="12">
    <source>
        <dbReference type="ARBA" id="ARBA00023212"/>
    </source>
</evidence>
<evidence type="ECO:0000256" key="7">
    <source>
        <dbReference type="ARBA" id="ARBA00010041"/>
    </source>
</evidence>
<gene>
    <name evidence="16" type="primary">SHTN1</name>
</gene>
<reference evidence="16" key="1">
    <citation type="submission" date="2025-08" db="UniProtKB">
        <authorList>
            <consortium name="Ensembl"/>
        </authorList>
    </citation>
    <scope>IDENTIFICATION</scope>
</reference>
<dbReference type="GO" id="GO:0030175">
    <property type="term" value="C:filopodium"/>
    <property type="evidence" value="ECO:0007669"/>
    <property type="project" value="UniProtKB-SubCell"/>
</dbReference>
<keyword evidence="13" id="KW-0966">Cell projection</keyword>
<feature type="region of interest" description="Disordered" evidence="15">
    <location>
        <begin position="432"/>
        <end position="453"/>
    </location>
</feature>
<evidence type="ECO:0000313" key="16">
    <source>
        <dbReference type="Ensembl" id="ENSLLEP00000032785.1"/>
    </source>
</evidence>
<evidence type="ECO:0000256" key="10">
    <source>
        <dbReference type="ARBA" id="ARBA00022490"/>
    </source>
</evidence>
<dbReference type="AlphaFoldDB" id="A0A8C5WES7"/>
<evidence type="ECO:0000256" key="6">
    <source>
        <dbReference type="ARBA" id="ARBA00004624"/>
    </source>
</evidence>
<dbReference type="GO" id="GO:0030027">
    <property type="term" value="C:lamellipodium"/>
    <property type="evidence" value="ECO:0007669"/>
    <property type="project" value="UniProtKB-SubCell"/>
</dbReference>
<keyword evidence="12" id="KW-0206">Cytoskeleton</keyword>
<name>A0A8C5WES7_9ANUR</name>
<dbReference type="GeneTree" id="ENSGT00510000048167"/>
<comment type="similarity">
    <text evidence="7">Belongs to the shootin family.</text>
</comment>
<accession>A0A8C5WES7</accession>